<feature type="repeat" description="ANK" evidence="3">
    <location>
        <begin position="134"/>
        <end position="166"/>
    </location>
</feature>
<dbReference type="Pfam" id="PF00023">
    <property type="entry name" value="Ank"/>
    <property type="match status" value="1"/>
</dbReference>
<dbReference type="GO" id="GO:0005829">
    <property type="term" value="C:cytosol"/>
    <property type="evidence" value="ECO:0007669"/>
    <property type="project" value="TreeGrafter"/>
</dbReference>
<dbReference type="PROSITE" id="PS50088">
    <property type="entry name" value="ANK_REPEAT"/>
    <property type="match status" value="4"/>
</dbReference>
<gene>
    <name evidence="5" type="ORF">RRG08_014038</name>
</gene>
<feature type="compositionally biased region" description="Polar residues" evidence="4">
    <location>
        <begin position="590"/>
        <end position="600"/>
    </location>
</feature>
<feature type="region of interest" description="Disordered" evidence="4">
    <location>
        <begin position="508"/>
        <end position="806"/>
    </location>
</feature>
<feature type="region of interest" description="Disordered" evidence="4">
    <location>
        <begin position="378"/>
        <end position="462"/>
    </location>
</feature>
<comment type="caution">
    <text evidence="5">The sequence shown here is derived from an EMBL/GenBank/DDBJ whole genome shotgun (WGS) entry which is preliminary data.</text>
</comment>
<feature type="repeat" description="ANK" evidence="3">
    <location>
        <begin position="232"/>
        <end position="264"/>
    </location>
</feature>
<feature type="compositionally biased region" description="Polar residues" evidence="4">
    <location>
        <begin position="666"/>
        <end position="677"/>
    </location>
</feature>
<dbReference type="PANTHER" id="PTHR24174">
    <property type="entry name" value="ANKYRIN REPEAT AND STERILE ALPHA MOTIF DOMAIN-CONTAINING PROTEIN 1"/>
    <property type="match status" value="1"/>
</dbReference>
<dbReference type="Gene3D" id="1.25.40.20">
    <property type="entry name" value="Ankyrin repeat-containing domain"/>
    <property type="match status" value="2"/>
</dbReference>
<evidence type="ECO:0000256" key="1">
    <source>
        <dbReference type="ARBA" id="ARBA00022737"/>
    </source>
</evidence>
<dbReference type="Pfam" id="PF12796">
    <property type="entry name" value="Ank_2"/>
    <property type="match status" value="2"/>
</dbReference>
<reference evidence="5" key="1">
    <citation type="journal article" date="2023" name="G3 (Bethesda)">
        <title>A reference genome for the long-term kleptoplast-retaining sea slug Elysia crispata morphotype clarki.</title>
        <authorList>
            <person name="Eastman K.E."/>
            <person name="Pendleton A.L."/>
            <person name="Shaikh M.A."/>
            <person name="Suttiyut T."/>
            <person name="Ogas R."/>
            <person name="Tomko P."/>
            <person name="Gavelis G."/>
            <person name="Widhalm J.R."/>
            <person name="Wisecaver J.H."/>
        </authorList>
    </citation>
    <scope>NUCLEOTIDE SEQUENCE</scope>
    <source>
        <strain evidence="5">ECLA1</strain>
    </source>
</reference>
<accession>A0AAE1DPT0</accession>
<feature type="repeat" description="ANK" evidence="3">
    <location>
        <begin position="65"/>
        <end position="97"/>
    </location>
</feature>
<evidence type="ECO:0000313" key="6">
    <source>
        <dbReference type="Proteomes" id="UP001283361"/>
    </source>
</evidence>
<evidence type="ECO:0000313" key="5">
    <source>
        <dbReference type="EMBL" id="KAK3778409.1"/>
    </source>
</evidence>
<evidence type="ECO:0000256" key="2">
    <source>
        <dbReference type="ARBA" id="ARBA00023043"/>
    </source>
</evidence>
<organism evidence="5 6">
    <name type="scientific">Elysia crispata</name>
    <name type="common">lettuce slug</name>
    <dbReference type="NCBI Taxonomy" id="231223"/>
    <lineage>
        <taxon>Eukaryota</taxon>
        <taxon>Metazoa</taxon>
        <taxon>Spiralia</taxon>
        <taxon>Lophotrochozoa</taxon>
        <taxon>Mollusca</taxon>
        <taxon>Gastropoda</taxon>
        <taxon>Heterobranchia</taxon>
        <taxon>Euthyneura</taxon>
        <taxon>Panpulmonata</taxon>
        <taxon>Sacoglossa</taxon>
        <taxon>Placobranchoidea</taxon>
        <taxon>Plakobranchidae</taxon>
        <taxon>Elysia</taxon>
    </lineage>
</organism>
<dbReference type="AlphaFoldDB" id="A0AAE1DPT0"/>
<name>A0AAE1DPT0_9GAST</name>
<protein>
    <submittedName>
        <fullName evidence="5">Uncharacterized protein</fullName>
    </submittedName>
</protein>
<dbReference type="EMBL" id="JAWDGP010002956">
    <property type="protein sequence ID" value="KAK3778409.1"/>
    <property type="molecule type" value="Genomic_DNA"/>
</dbReference>
<keyword evidence="1" id="KW-0677">Repeat</keyword>
<dbReference type="InterPro" id="IPR002110">
    <property type="entry name" value="Ankyrin_rpt"/>
</dbReference>
<feature type="compositionally biased region" description="Polar residues" evidence="4">
    <location>
        <begin position="395"/>
        <end position="404"/>
    </location>
</feature>
<feature type="compositionally biased region" description="Pro residues" evidence="4">
    <location>
        <begin position="617"/>
        <end position="629"/>
    </location>
</feature>
<dbReference type="InterPro" id="IPR036770">
    <property type="entry name" value="Ankyrin_rpt-contain_sf"/>
</dbReference>
<dbReference type="Proteomes" id="UP001283361">
    <property type="component" value="Unassembled WGS sequence"/>
</dbReference>
<sequence length="934" mass="100597">MGKDQELLDACRKGNLAAAEKLLSAKLAAKGKGPKATGTSSGGAFSLIKSISSLKGANVNCVDHSGDTPLHLAALNGFLDIVLLLLDCDANPTILDTQDCSPLHLAAWGGHTEICSHLLLSTEGQALLNLQTRDGNTALHFAAHHGYINVLSLLLQKGGDPVIRNLEDKSPLDLAAQYDRMDIVTQLVTSHPELLTQRSVQNTPLHLASRLGHRSVVRYLLDSGFPIDAKTDKGSALHEAANFCKLDVIRLLLERGIDISVKSQTGCTAEDILRSIPSRAAEEALNILKTHIYHQRTPDSDGEKSIAGDTAPEILVPDSQQRTAFQTDAQTSHNVISSSVQPKNELFKRRRVITMVLPTSTEGSTAPPAIPPRLSVRLIDRKDGPPHPGLAPLTVPSNSETNSHLLADSPGEEDKSRHNISPSSKSPLEQPKKPPRRKPLSFRRNDQDAPFSGQPDPTANEIQYSASGKKNYVNLDPEVERAAVEAKFENKHKELQSVEDNSLTMSAAATSTTDKPQASMVLSSEDNDNNNGQADLRGSRSEEGNAVLEQESEGSRDSERIKSANENFARLSQSIPIKGDKIAEADVTEAGSSPPTSLDITTAPRVSASPPTLTPRHQPPTPDCPPPSPSTALLNIQRQILPGENRRSKDMETITDSSLTEKEAQPTEQQGATSSSEVPVAAATLPRLAPKKKPTPLPRKSSLSSDTRDLPRTRSGSAVEASIVSMEGYSGARPASSIVPGRTTRDPADSQAPQQQTEAKKKASQAEQVDVESERQASVASSSADTKVKSVGGDKTGDTMNLEDFDNEPVQMRRSLSAENNPSSWDEHVFADLNISLSKSSVAFLAARRKRAMRHPTISLYCETRDIRLSHCIVRHEKSDYLIVIATTINVSVRSLPARAVLTQSLPITEACERVHGNPCLAHRSPAPTGLHSA</sequence>
<proteinExistence type="predicted"/>
<feature type="compositionally biased region" description="Polar residues" evidence="4">
    <location>
        <begin position="514"/>
        <end position="533"/>
    </location>
</feature>
<feature type="compositionally biased region" description="Basic and acidic residues" evidence="4">
    <location>
        <begin position="553"/>
        <end position="563"/>
    </location>
</feature>
<dbReference type="PROSITE" id="PS50297">
    <property type="entry name" value="ANK_REP_REGION"/>
    <property type="match status" value="4"/>
</dbReference>
<evidence type="ECO:0000256" key="3">
    <source>
        <dbReference type="PROSITE-ProRule" id="PRU00023"/>
    </source>
</evidence>
<dbReference type="SMART" id="SM00248">
    <property type="entry name" value="ANK"/>
    <property type="match status" value="6"/>
</dbReference>
<dbReference type="InterPro" id="IPR033635">
    <property type="entry name" value="ANKS1/Caskin"/>
</dbReference>
<feature type="repeat" description="ANK" evidence="3">
    <location>
        <begin position="200"/>
        <end position="232"/>
    </location>
</feature>
<keyword evidence="6" id="KW-1185">Reference proteome</keyword>
<dbReference type="PANTHER" id="PTHR24174:SF1">
    <property type="entry name" value="IP14385P"/>
    <property type="match status" value="1"/>
</dbReference>
<keyword evidence="2 3" id="KW-0040">ANK repeat</keyword>
<evidence type="ECO:0000256" key="4">
    <source>
        <dbReference type="SAM" id="MobiDB-lite"/>
    </source>
</evidence>
<dbReference type="SUPFAM" id="SSF48403">
    <property type="entry name" value="Ankyrin repeat"/>
    <property type="match status" value="1"/>
</dbReference>
<feature type="compositionally biased region" description="Polar residues" evidence="4">
    <location>
        <begin position="564"/>
        <end position="575"/>
    </location>
</feature>
<dbReference type="PRINTS" id="PR01415">
    <property type="entry name" value="ANKYRIN"/>
</dbReference>
<feature type="compositionally biased region" description="Polar residues" evidence="4">
    <location>
        <begin position="776"/>
        <end position="785"/>
    </location>
</feature>